<dbReference type="OrthoDB" id="5083368at2"/>
<sequence>MGPRLSTSPVHRIASVAYAVVTVAPAAALVVYLVGSLILSGGQVSETTEAIWGVVIPYPLFVVPTWVLVGAAIVSVVLVVVVVASARADDILGLRGLIGPTVAAIIASLGFALLTPDAGRRMGDAVWGGQWVAAVISAASLLILVVGTQLVRARTSDGSGRAV</sequence>
<dbReference type="AlphaFoldDB" id="A0A0M2GZH5"/>
<keyword evidence="1" id="KW-0472">Membrane</keyword>
<feature type="transmembrane region" description="Helical" evidence="1">
    <location>
        <begin position="127"/>
        <end position="151"/>
    </location>
</feature>
<dbReference type="EMBL" id="JYIZ01000049">
    <property type="protein sequence ID" value="KJL39529.1"/>
    <property type="molecule type" value="Genomic_DNA"/>
</dbReference>
<accession>A0A0M2GZH5</accession>
<proteinExistence type="predicted"/>
<feature type="transmembrane region" description="Helical" evidence="1">
    <location>
        <begin position="58"/>
        <end position="84"/>
    </location>
</feature>
<feature type="transmembrane region" description="Helical" evidence="1">
    <location>
        <begin position="96"/>
        <end position="115"/>
    </location>
</feature>
<gene>
    <name evidence="2" type="ORF">RS81_01946</name>
</gene>
<keyword evidence="3" id="KW-1185">Reference proteome</keyword>
<dbReference type="STRING" id="92835.RS81_01946"/>
<name>A0A0M2GZH5_9MICO</name>
<keyword evidence="1" id="KW-0812">Transmembrane</keyword>
<dbReference type="PATRIC" id="fig|92835.4.peg.1970"/>
<evidence type="ECO:0000256" key="1">
    <source>
        <dbReference type="SAM" id="Phobius"/>
    </source>
</evidence>
<keyword evidence="1" id="KW-1133">Transmembrane helix</keyword>
<evidence type="ECO:0000313" key="3">
    <source>
        <dbReference type="Proteomes" id="UP000033956"/>
    </source>
</evidence>
<dbReference type="Proteomes" id="UP000033956">
    <property type="component" value="Unassembled WGS sequence"/>
</dbReference>
<comment type="caution">
    <text evidence="2">The sequence shown here is derived from an EMBL/GenBank/DDBJ whole genome shotgun (WGS) entry which is preliminary data.</text>
</comment>
<organism evidence="2 3">
    <name type="scientific">Microbacterium terrae</name>
    <dbReference type="NCBI Taxonomy" id="69369"/>
    <lineage>
        <taxon>Bacteria</taxon>
        <taxon>Bacillati</taxon>
        <taxon>Actinomycetota</taxon>
        <taxon>Actinomycetes</taxon>
        <taxon>Micrococcales</taxon>
        <taxon>Microbacteriaceae</taxon>
        <taxon>Microbacterium</taxon>
    </lineage>
</organism>
<dbReference type="RefSeq" id="WP_045275874.1">
    <property type="nucleotide sequence ID" value="NZ_BAAAUP010000008.1"/>
</dbReference>
<protein>
    <submittedName>
        <fullName evidence="2">Uncharacterized protein</fullName>
    </submittedName>
</protein>
<reference evidence="2 3" key="1">
    <citation type="submission" date="2015-02" db="EMBL/GenBank/DDBJ databases">
        <title>Draft genome sequences of ten Microbacterium spp. with emphasis on heavy metal contaminated environments.</title>
        <authorList>
            <person name="Corretto E."/>
        </authorList>
    </citation>
    <scope>NUCLEOTIDE SEQUENCE [LARGE SCALE GENOMIC DNA]</scope>
    <source>
        <strain evidence="2 3">DSM 12510</strain>
    </source>
</reference>
<evidence type="ECO:0000313" key="2">
    <source>
        <dbReference type="EMBL" id="KJL39529.1"/>
    </source>
</evidence>
<feature type="transmembrane region" description="Helical" evidence="1">
    <location>
        <begin position="12"/>
        <end position="38"/>
    </location>
</feature>